<sequence>MHNLDSSYDCSLASDDVPRLNSELESLKRQAQSETSSKELQEAINRVENQLHFIKNKCSLR</sequence>
<proteinExistence type="predicted"/>
<reference evidence="2 3" key="1">
    <citation type="submission" date="2018-09" db="EMBL/GenBank/DDBJ databases">
        <title>Paenibacillus SK2017-BO5.</title>
        <authorList>
            <person name="Piskunova J.V."/>
            <person name="Dubiley S.A."/>
            <person name="Severinov K.V."/>
        </authorList>
    </citation>
    <scope>NUCLEOTIDE SEQUENCE [LARGE SCALE GENOMIC DNA]</scope>
    <source>
        <strain evidence="2 3">BO5</strain>
    </source>
</reference>
<dbReference type="EMBL" id="QYZD01000042">
    <property type="protein sequence ID" value="RJG18944.1"/>
    <property type="molecule type" value="Genomic_DNA"/>
</dbReference>
<dbReference type="AlphaFoldDB" id="A0A3A3GB35"/>
<gene>
    <name evidence="2" type="ORF">DQX05_26745</name>
</gene>
<name>A0A3A3GB35_PANTH</name>
<evidence type="ECO:0000313" key="2">
    <source>
        <dbReference type="EMBL" id="RJG18944.1"/>
    </source>
</evidence>
<feature type="coiled-coil region" evidence="1">
    <location>
        <begin position="30"/>
        <end position="57"/>
    </location>
</feature>
<keyword evidence="1" id="KW-0175">Coiled coil</keyword>
<dbReference type="Proteomes" id="UP000266177">
    <property type="component" value="Unassembled WGS sequence"/>
</dbReference>
<comment type="caution">
    <text evidence="2">The sequence shown here is derived from an EMBL/GenBank/DDBJ whole genome shotgun (WGS) entry which is preliminary data.</text>
</comment>
<dbReference type="RefSeq" id="WP_119796346.1">
    <property type="nucleotide sequence ID" value="NZ_QYZD01000042.1"/>
</dbReference>
<dbReference type="OrthoDB" id="2626605at2"/>
<evidence type="ECO:0000256" key="1">
    <source>
        <dbReference type="SAM" id="Coils"/>
    </source>
</evidence>
<organism evidence="2 3">
    <name type="scientific">Paenibacillus thiaminolyticus</name>
    <name type="common">Bacillus thiaminolyticus</name>
    <dbReference type="NCBI Taxonomy" id="49283"/>
    <lineage>
        <taxon>Bacteria</taxon>
        <taxon>Bacillati</taxon>
        <taxon>Bacillota</taxon>
        <taxon>Bacilli</taxon>
        <taxon>Bacillales</taxon>
        <taxon>Paenibacillaceae</taxon>
        <taxon>Paenibacillus</taxon>
    </lineage>
</organism>
<accession>A0A3A3GB35</accession>
<protein>
    <submittedName>
        <fullName evidence="2">DUF2524 domain-containing protein</fullName>
    </submittedName>
</protein>
<evidence type="ECO:0000313" key="3">
    <source>
        <dbReference type="Proteomes" id="UP000266177"/>
    </source>
</evidence>